<protein>
    <submittedName>
        <fullName evidence="1">Uncharacterized protein</fullName>
    </submittedName>
</protein>
<dbReference type="STRING" id="4533.J3KZH4"/>
<dbReference type="AlphaFoldDB" id="J3KZH4"/>
<reference evidence="1" key="1">
    <citation type="journal article" date="2013" name="Nat. Commun.">
        <title>Whole-genome sequencing of Oryza brachyantha reveals mechanisms underlying Oryza genome evolution.</title>
        <authorList>
            <person name="Chen J."/>
            <person name="Huang Q."/>
            <person name="Gao D."/>
            <person name="Wang J."/>
            <person name="Lang Y."/>
            <person name="Liu T."/>
            <person name="Li B."/>
            <person name="Bai Z."/>
            <person name="Luis Goicoechea J."/>
            <person name="Liang C."/>
            <person name="Chen C."/>
            <person name="Zhang W."/>
            <person name="Sun S."/>
            <person name="Liao Y."/>
            <person name="Zhang X."/>
            <person name="Yang L."/>
            <person name="Song C."/>
            <person name="Wang M."/>
            <person name="Shi J."/>
            <person name="Liu G."/>
            <person name="Liu J."/>
            <person name="Zhou H."/>
            <person name="Zhou W."/>
            <person name="Yu Q."/>
            <person name="An N."/>
            <person name="Chen Y."/>
            <person name="Cai Q."/>
            <person name="Wang B."/>
            <person name="Liu B."/>
            <person name="Min J."/>
            <person name="Huang Y."/>
            <person name="Wu H."/>
            <person name="Li Z."/>
            <person name="Zhang Y."/>
            <person name="Yin Y."/>
            <person name="Song W."/>
            <person name="Jiang J."/>
            <person name="Jackson S.A."/>
            <person name="Wing R.A."/>
            <person name="Wang J."/>
            <person name="Chen M."/>
        </authorList>
    </citation>
    <scope>NUCLEOTIDE SEQUENCE [LARGE SCALE GENOMIC DNA]</scope>
    <source>
        <strain evidence="1">cv. IRGC 101232</strain>
    </source>
</reference>
<name>J3KZH4_ORYBR</name>
<dbReference type="EnsemblPlants" id="OB01G23800.1">
    <property type="protein sequence ID" value="OB01G23800.1"/>
    <property type="gene ID" value="OB01G23800"/>
</dbReference>
<organism evidence="1">
    <name type="scientific">Oryza brachyantha</name>
    <name type="common">malo sina</name>
    <dbReference type="NCBI Taxonomy" id="4533"/>
    <lineage>
        <taxon>Eukaryota</taxon>
        <taxon>Viridiplantae</taxon>
        <taxon>Streptophyta</taxon>
        <taxon>Embryophyta</taxon>
        <taxon>Tracheophyta</taxon>
        <taxon>Spermatophyta</taxon>
        <taxon>Magnoliopsida</taxon>
        <taxon>Liliopsida</taxon>
        <taxon>Poales</taxon>
        <taxon>Poaceae</taxon>
        <taxon>BOP clade</taxon>
        <taxon>Oryzoideae</taxon>
        <taxon>Oryzeae</taxon>
        <taxon>Oryzinae</taxon>
        <taxon>Oryza</taxon>
    </lineage>
</organism>
<evidence type="ECO:0000313" key="2">
    <source>
        <dbReference type="Proteomes" id="UP000006038"/>
    </source>
</evidence>
<dbReference type="HOGENOM" id="CLU_1322690_0_0_1"/>
<accession>J3KZH4</accession>
<proteinExistence type="predicted"/>
<keyword evidence="2" id="KW-1185">Reference proteome</keyword>
<dbReference type="Gramene" id="OB01G23800.1">
    <property type="protein sequence ID" value="OB01G23800.1"/>
    <property type="gene ID" value="OB01G23800"/>
</dbReference>
<dbReference type="Proteomes" id="UP000006038">
    <property type="component" value="Chromosome 1"/>
</dbReference>
<reference evidence="1" key="2">
    <citation type="submission" date="2013-04" db="UniProtKB">
        <authorList>
            <consortium name="EnsemblPlants"/>
        </authorList>
    </citation>
    <scope>IDENTIFICATION</scope>
</reference>
<sequence length="208" mass="22217">MAGSAADAVIPACAVVGIAFAAWQWFVVCRTKVPYATTAAARNGVQAAAPVFRPEGEADVAVDGYGDEEEGDGDRDGAAAVVRCAEIQNAISVGIISERDVKIKYDSILLSSGKSFFLLDAYYSFYTVSSNKIKLDKIRSNCCATFYFVRYEDEVIHDLAISQAEAKVSSGQSFDLVISTGCENTPPATSLVPPVSSPFPLEEVFPFS</sequence>
<evidence type="ECO:0000313" key="1">
    <source>
        <dbReference type="EnsemblPlants" id="OB01G23800.1"/>
    </source>
</evidence>